<name>A0A976FLQ9_BRELC</name>
<sequence>MTLNAKQRRQLLRKHQHQQEATSRLVPEFSAEQKRDQNSSAELDIASQLRSSKHPSATASSPAY</sequence>
<gene>
    <name evidence="2" type="ORF">CCR75_001679</name>
</gene>
<keyword evidence="3" id="KW-1185">Reference proteome</keyword>
<organism evidence="2 3">
    <name type="scientific">Bremia lactucae</name>
    <name type="common">Lettuce downy mildew</name>
    <dbReference type="NCBI Taxonomy" id="4779"/>
    <lineage>
        <taxon>Eukaryota</taxon>
        <taxon>Sar</taxon>
        <taxon>Stramenopiles</taxon>
        <taxon>Oomycota</taxon>
        <taxon>Peronosporomycetes</taxon>
        <taxon>Peronosporales</taxon>
        <taxon>Peronosporaceae</taxon>
        <taxon>Bremia</taxon>
    </lineage>
</organism>
<dbReference type="KEGG" id="blac:94345451"/>
<evidence type="ECO:0000313" key="3">
    <source>
        <dbReference type="Proteomes" id="UP000294530"/>
    </source>
</evidence>
<dbReference type="EMBL" id="SHOA02000016">
    <property type="protein sequence ID" value="TDH68829.1"/>
    <property type="molecule type" value="Genomic_DNA"/>
</dbReference>
<dbReference type="GeneID" id="94345451"/>
<protein>
    <submittedName>
        <fullName evidence="2">Uncharacterized protein</fullName>
    </submittedName>
</protein>
<dbReference type="Proteomes" id="UP000294530">
    <property type="component" value="Unassembled WGS sequence"/>
</dbReference>
<comment type="caution">
    <text evidence="2">The sequence shown here is derived from an EMBL/GenBank/DDBJ whole genome shotgun (WGS) entry which is preliminary data.</text>
</comment>
<feature type="compositionally biased region" description="Polar residues" evidence="1">
    <location>
        <begin position="48"/>
        <end position="64"/>
    </location>
</feature>
<reference evidence="2 3" key="1">
    <citation type="journal article" date="2021" name="Genome Biol.">
        <title>AFLAP: assembly-free linkage analysis pipeline using k-mers from genome sequencing data.</title>
        <authorList>
            <person name="Fletcher K."/>
            <person name="Zhang L."/>
            <person name="Gil J."/>
            <person name="Han R."/>
            <person name="Cavanaugh K."/>
            <person name="Michelmore R."/>
        </authorList>
    </citation>
    <scope>NUCLEOTIDE SEQUENCE [LARGE SCALE GENOMIC DNA]</scope>
    <source>
        <strain evidence="2 3">SF5</strain>
    </source>
</reference>
<evidence type="ECO:0000256" key="1">
    <source>
        <dbReference type="SAM" id="MobiDB-lite"/>
    </source>
</evidence>
<feature type="region of interest" description="Disordered" evidence="1">
    <location>
        <begin position="1"/>
        <end position="64"/>
    </location>
</feature>
<dbReference type="AlphaFoldDB" id="A0A976FLQ9"/>
<evidence type="ECO:0000313" key="2">
    <source>
        <dbReference type="EMBL" id="TDH68829.1"/>
    </source>
</evidence>
<accession>A0A976FLQ9</accession>
<feature type="compositionally biased region" description="Basic residues" evidence="1">
    <location>
        <begin position="1"/>
        <end position="16"/>
    </location>
</feature>
<dbReference type="RefSeq" id="XP_067818328.1">
    <property type="nucleotide sequence ID" value="XM_067959780.1"/>
</dbReference>
<proteinExistence type="predicted"/>